<keyword evidence="3" id="KW-1185">Reference proteome</keyword>
<dbReference type="InterPro" id="IPR016137">
    <property type="entry name" value="RGS"/>
</dbReference>
<reference evidence="3" key="1">
    <citation type="submission" date="2011-07" db="EMBL/GenBank/DDBJ databases">
        <authorList>
            <consortium name="Caenorhabditis brenneri Sequencing and Analysis Consortium"/>
            <person name="Wilson R.K."/>
        </authorList>
    </citation>
    <scope>NUCLEOTIDE SEQUENCE [LARGE SCALE GENOMIC DNA]</scope>
    <source>
        <strain evidence="3">PB2801</strain>
    </source>
</reference>
<dbReference type="Pfam" id="PF00615">
    <property type="entry name" value="RGS"/>
    <property type="match status" value="1"/>
</dbReference>
<protein>
    <recommendedName>
        <fullName evidence="1">RGS domain-containing protein</fullName>
    </recommendedName>
</protein>
<dbReference type="SUPFAM" id="SSF48097">
    <property type="entry name" value="Regulator of G-protein signaling, RGS"/>
    <property type="match status" value="1"/>
</dbReference>
<dbReference type="InParanoid" id="G0NB85"/>
<feature type="domain" description="RGS" evidence="1">
    <location>
        <begin position="68"/>
        <end position="184"/>
    </location>
</feature>
<evidence type="ECO:0000313" key="3">
    <source>
        <dbReference type="Proteomes" id="UP000008068"/>
    </source>
</evidence>
<dbReference type="Proteomes" id="UP000008068">
    <property type="component" value="Unassembled WGS sequence"/>
</dbReference>
<organism evidence="3">
    <name type="scientific">Caenorhabditis brenneri</name>
    <name type="common">Nematode worm</name>
    <dbReference type="NCBI Taxonomy" id="135651"/>
    <lineage>
        <taxon>Eukaryota</taxon>
        <taxon>Metazoa</taxon>
        <taxon>Ecdysozoa</taxon>
        <taxon>Nematoda</taxon>
        <taxon>Chromadorea</taxon>
        <taxon>Rhabditida</taxon>
        <taxon>Rhabditina</taxon>
        <taxon>Rhabditomorpha</taxon>
        <taxon>Rhabditoidea</taxon>
        <taxon>Rhabditidae</taxon>
        <taxon>Peloderinae</taxon>
        <taxon>Caenorhabditis</taxon>
    </lineage>
</organism>
<dbReference type="AlphaFoldDB" id="G0NB85"/>
<dbReference type="EMBL" id="GL379857">
    <property type="protein sequence ID" value="EGT56840.1"/>
    <property type="molecule type" value="Genomic_DNA"/>
</dbReference>
<sequence length="188" mass="22298">MPADAPKAARERARLQGLLQPGAPTNHGMQSRRQIQQTRFDEFLEKHDLNTMHHDLPTKAEARGWIRSMDKVIESSVVSTMFQRMLFDNDMAKHVDFYKTTKIFAKERSAPKRTVMAKQIWNDYLADSRPDRIHTRFYILRKTIDNIKKHSRPSTSRLAHEFVQKKLKEKYESFINTPEFRELYDIFD</sequence>
<dbReference type="PROSITE" id="PS50132">
    <property type="entry name" value="RGS"/>
    <property type="match status" value="1"/>
</dbReference>
<dbReference type="HOGENOM" id="CLU_1442275_0_0_1"/>
<dbReference type="Gene3D" id="1.10.167.10">
    <property type="entry name" value="Regulator of G-protein Signalling 4, domain 2"/>
    <property type="match status" value="1"/>
</dbReference>
<dbReference type="InterPro" id="IPR044926">
    <property type="entry name" value="RGS_subdomain_2"/>
</dbReference>
<evidence type="ECO:0000313" key="2">
    <source>
        <dbReference type="EMBL" id="EGT56840.1"/>
    </source>
</evidence>
<dbReference type="InterPro" id="IPR036305">
    <property type="entry name" value="RGS_sf"/>
</dbReference>
<accession>G0NB85</accession>
<proteinExistence type="predicted"/>
<evidence type="ECO:0000259" key="1">
    <source>
        <dbReference type="PROSITE" id="PS50132"/>
    </source>
</evidence>
<gene>
    <name evidence="2" type="ORF">CAEBREN_09939</name>
</gene>
<name>G0NB85_CAEBE</name>